<reference evidence="1" key="1">
    <citation type="submission" date="2013-12" db="EMBL/GenBank/DDBJ databases">
        <title>The Genome Sequence of Aphanomyces invadans NJM9701.</title>
        <authorList>
            <consortium name="The Broad Institute Genomics Platform"/>
            <person name="Russ C."/>
            <person name="Tyler B."/>
            <person name="van West P."/>
            <person name="Dieguez-Uribeondo J."/>
            <person name="Young S.K."/>
            <person name="Zeng Q."/>
            <person name="Gargeya S."/>
            <person name="Fitzgerald M."/>
            <person name="Abouelleil A."/>
            <person name="Alvarado L."/>
            <person name="Chapman S.B."/>
            <person name="Gainer-Dewar J."/>
            <person name="Goldberg J."/>
            <person name="Griggs A."/>
            <person name="Gujja S."/>
            <person name="Hansen M."/>
            <person name="Howarth C."/>
            <person name="Imamovic A."/>
            <person name="Ireland A."/>
            <person name="Larimer J."/>
            <person name="McCowan C."/>
            <person name="Murphy C."/>
            <person name="Pearson M."/>
            <person name="Poon T.W."/>
            <person name="Priest M."/>
            <person name="Roberts A."/>
            <person name="Saif S."/>
            <person name="Shea T."/>
            <person name="Sykes S."/>
            <person name="Wortman J."/>
            <person name="Nusbaum C."/>
            <person name="Birren B."/>
        </authorList>
    </citation>
    <scope>NUCLEOTIDE SEQUENCE [LARGE SCALE GENOMIC DNA]</scope>
    <source>
        <strain evidence="1">NJM9701</strain>
    </source>
</reference>
<evidence type="ECO:0000313" key="1">
    <source>
        <dbReference type="EMBL" id="ETW02400.1"/>
    </source>
</evidence>
<dbReference type="GeneID" id="20082966"/>
<dbReference type="RefSeq" id="XP_008869005.1">
    <property type="nucleotide sequence ID" value="XM_008870783.1"/>
</dbReference>
<dbReference type="VEuPathDB" id="FungiDB:H310_05916"/>
<proteinExistence type="predicted"/>
<name>A0A024U896_9STRA</name>
<organism evidence="1">
    <name type="scientific">Aphanomyces invadans</name>
    <dbReference type="NCBI Taxonomy" id="157072"/>
    <lineage>
        <taxon>Eukaryota</taxon>
        <taxon>Sar</taxon>
        <taxon>Stramenopiles</taxon>
        <taxon>Oomycota</taxon>
        <taxon>Saprolegniomycetes</taxon>
        <taxon>Saprolegniales</taxon>
        <taxon>Verrucalvaceae</taxon>
        <taxon>Aphanomyces</taxon>
    </lineage>
</organism>
<gene>
    <name evidence="1" type="ORF">H310_05916</name>
</gene>
<dbReference type="EMBL" id="KI913961">
    <property type="protein sequence ID" value="ETW02400.1"/>
    <property type="molecule type" value="Genomic_DNA"/>
</dbReference>
<protein>
    <submittedName>
        <fullName evidence="1">Uncharacterized protein</fullName>
    </submittedName>
</protein>
<accession>A0A024U896</accession>
<dbReference type="AlphaFoldDB" id="A0A024U896"/>
<sequence length="209" mass="23878">MGVGRNGDLKRRLRVEVVLRIVVCVRRRVWELRGVVRMAMMMRSVLHKVRVAPLERHGGRPKRRRLGRWDCLGVVPQHGNDVFIDRSRRQLLKRGRRTAVAAATARCAWTRMMCTMLLVSRSPRRGRWRRGHVFIVRVAMGLEMATQVARRAEALVASVDFASKRANAGMRLGVASQLFFRTKPLVAHLERTAKGFFTRVGKFVATQVA</sequence>